<dbReference type="RefSeq" id="WP_128466965.1">
    <property type="nucleotide sequence ID" value="NZ_CP035108.1"/>
</dbReference>
<dbReference type="Proteomes" id="UP000287502">
    <property type="component" value="Chromosome"/>
</dbReference>
<dbReference type="SUPFAM" id="SSF53850">
    <property type="entry name" value="Periplasmic binding protein-like II"/>
    <property type="match status" value="1"/>
</dbReference>
<protein>
    <submittedName>
        <fullName evidence="2">ABC transporter substrate-binding protein</fullName>
    </submittedName>
</protein>
<organism evidence="2 3">
    <name type="scientific">Geovibrio thiophilus</name>
    <dbReference type="NCBI Taxonomy" id="139438"/>
    <lineage>
        <taxon>Bacteria</taxon>
        <taxon>Pseudomonadati</taxon>
        <taxon>Deferribacterota</taxon>
        <taxon>Deferribacteres</taxon>
        <taxon>Deferribacterales</taxon>
        <taxon>Geovibrionaceae</taxon>
        <taxon>Geovibrio</taxon>
    </lineage>
</organism>
<gene>
    <name evidence="2" type="ORF">EP073_09770</name>
</gene>
<evidence type="ECO:0000313" key="3">
    <source>
        <dbReference type="Proteomes" id="UP000287502"/>
    </source>
</evidence>
<sequence>MKNIKPEMSISDIFAKFPETGELFIMNGLGTFSENEAFLKTLTLDSFMKMRELNPEIFLPLLEKRIEACETPMLYTEDAPPVKPDFLGYMVCPVKHLFKESYEEAMLKHLEKTGEQFVSFVPMGCGGADPYEDIWQSHNIDELPDIVGSIGFGSFYRSQFTSRFLDSGHYESCQMKPMPEPFASAGIEDPLGVYTVYAVYTYIILVDYKKLKDLPVPRRWSDLLKPEYKNNIIVGGSDDYISEVLLVNIWKDYGQEGLDMLLPNIKDGWHASQMAKAAGSSMSTGAAIYVLPWFFAKSCPNTEHTEIIWPEDGAMASPMYMLVKKSEKERLKPIIDYMTGTELADIMASSFFPSVHPEANNHLPEGAKIKWLGWDFIRERDMKEFSDEMNDRFMEKLRQHRKEQGKKLHVVIR</sequence>
<dbReference type="KEGG" id="gtl:EP073_09770"/>
<dbReference type="SUPFAM" id="SSF140683">
    <property type="entry name" value="SP0561-like"/>
    <property type="match status" value="1"/>
</dbReference>
<dbReference type="AlphaFoldDB" id="A0A410JZW1"/>
<dbReference type="PANTHER" id="PTHR30006">
    <property type="entry name" value="THIAMINE-BINDING PERIPLASMIC PROTEIN-RELATED"/>
    <property type="match status" value="1"/>
</dbReference>
<dbReference type="OrthoDB" id="179400at2"/>
<dbReference type="Gene3D" id="3.40.190.10">
    <property type="entry name" value="Periplasmic binding protein-like II"/>
    <property type="match status" value="2"/>
</dbReference>
<proteinExistence type="predicted"/>
<name>A0A410JZW1_9BACT</name>
<dbReference type="PANTHER" id="PTHR30006:SF2">
    <property type="entry name" value="ABC TRANSPORTER SUBSTRATE-BINDING PROTEIN"/>
    <property type="match status" value="1"/>
</dbReference>
<dbReference type="Pfam" id="PF13343">
    <property type="entry name" value="SBP_bac_6"/>
    <property type="match status" value="1"/>
</dbReference>
<reference evidence="2 3" key="1">
    <citation type="submission" date="2019-01" db="EMBL/GenBank/DDBJ databases">
        <title>Geovibrio thiophilus DSM 11263, complete genome.</title>
        <authorList>
            <person name="Spring S."/>
            <person name="Bunk B."/>
            <person name="Sproer C."/>
        </authorList>
    </citation>
    <scope>NUCLEOTIDE SEQUENCE [LARGE SCALE GENOMIC DNA]</scope>
    <source>
        <strain evidence="2 3">DSM 11263</strain>
    </source>
</reference>
<evidence type="ECO:0000256" key="1">
    <source>
        <dbReference type="ARBA" id="ARBA00022729"/>
    </source>
</evidence>
<accession>A0A410JZW1</accession>
<dbReference type="InterPro" id="IPR038062">
    <property type="entry name" value="ScdA-like_N_sf"/>
</dbReference>
<dbReference type="EMBL" id="CP035108">
    <property type="protein sequence ID" value="QAR33679.1"/>
    <property type="molecule type" value="Genomic_DNA"/>
</dbReference>
<evidence type="ECO:0000313" key="2">
    <source>
        <dbReference type="EMBL" id="QAR33679.1"/>
    </source>
</evidence>
<keyword evidence="3" id="KW-1185">Reference proteome</keyword>
<keyword evidence="1" id="KW-0732">Signal</keyword>